<comment type="caution">
    <text evidence="1">The sequence shown here is derived from an EMBL/GenBank/DDBJ whole genome shotgun (WGS) entry which is preliminary data.</text>
</comment>
<keyword evidence="2" id="KW-1185">Reference proteome</keyword>
<dbReference type="InterPro" id="IPR007658">
    <property type="entry name" value="DUF594"/>
</dbReference>
<dbReference type="AlphaFoldDB" id="A0AAV9C986"/>
<dbReference type="PANTHER" id="PTHR31325">
    <property type="entry name" value="OS01G0798800 PROTEIN-RELATED"/>
    <property type="match status" value="1"/>
</dbReference>
<evidence type="ECO:0000313" key="2">
    <source>
        <dbReference type="Proteomes" id="UP001180020"/>
    </source>
</evidence>
<evidence type="ECO:0008006" key="3">
    <source>
        <dbReference type="Google" id="ProtNLM"/>
    </source>
</evidence>
<proteinExistence type="predicted"/>
<accession>A0AAV9C986</accession>
<dbReference type="EMBL" id="JAUJYO010000020">
    <property type="protein sequence ID" value="KAK1284986.1"/>
    <property type="molecule type" value="Genomic_DNA"/>
</dbReference>
<evidence type="ECO:0000313" key="1">
    <source>
        <dbReference type="EMBL" id="KAK1284986.1"/>
    </source>
</evidence>
<reference evidence="1" key="2">
    <citation type="submission" date="2023-06" db="EMBL/GenBank/DDBJ databases">
        <authorList>
            <person name="Ma L."/>
            <person name="Liu K.-W."/>
            <person name="Li Z."/>
            <person name="Hsiao Y.-Y."/>
            <person name="Qi Y."/>
            <person name="Fu T."/>
            <person name="Tang G."/>
            <person name="Zhang D."/>
            <person name="Sun W.-H."/>
            <person name="Liu D.-K."/>
            <person name="Li Y."/>
            <person name="Chen G.-Z."/>
            <person name="Liu X.-D."/>
            <person name="Liao X.-Y."/>
            <person name="Jiang Y.-T."/>
            <person name="Yu X."/>
            <person name="Hao Y."/>
            <person name="Huang J."/>
            <person name="Zhao X.-W."/>
            <person name="Ke S."/>
            <person name="Chen Y.-Y."/>
            <person name="Wu W.-L."/>
            <person name="Hsu J.-L."/>
            <person name="Lin Y.-F."/>
            <person name="Huang M.-D."/>
            <person name="Li C.-Y."/>
            <person name="Huang L."/>
            <person name="Wang Z.-W."/>
            <person name="Zhao X."/>
            <person name="Zhong W.-Y."/>
            <person name="Peng D.-H."/>
            <person name="Ahmad S."/>
            <person name="Lan S."/>
            <person name="Zhang J.-S."/>
            <person name="Tsai W.-C."/>
            <person name="Van De Peer Y."/>
            <person name="Liu Z.-J."/>
        </authorList>
    </citation>
    <scope>NUCLEOTIDE SEQUENCE</scope>
    <source>
        <strain evidence="1">CP</strain>
        <tissue evidence="1">Leaves</tissue>
    </source>
</reference>
<name>A0AAV9C986_ACOCL</name>
<dbReference type="Proteomes" id="UP001180020">
    <property type="component" value="Unassembled WGS sequence"/>
</dbReference>
<reference evidence="1" key="1">
    <citation type="journal article" date="2023" name="Nat. Commun.">
        <title>Diploid and tetraploid genomes of Acorus and the evolution of monocots.</title>
        <authorList>
            <person name="Ma L."/>
            <person name="Liu K.W."/>
            <person name="Li Z."/>
            <person name="Hsiao Y.Y."/>
            <person name="Qi Y."/>
            <person name="Fu T."/>
            <person name="Tang G.D."/>
            <person name="Zhang D."/>
            <person name="Sun W.H."/>
            <person name="Liu D.K."/>
            <person name="Li Y."/>
            <person name="Chen G.Z."/>
            <person name="Liu X.D."/>
            <person name="Liao X.Y."/>
            <person name="Jiang Y.T."/>
            <person name="Yu X."/>
            <person name="Hao Y."/>
            <person name="Huang J."/>
            <person name="Zhao X.W."/>
            <person name="Ke S."/>
            <person name="Chen Y.Y."/>
            <person name="Wu W.L."/>
            <person name="Hsu J.L."/>
            <person name="Lin Y.F."/>
            <person name="Huang M.D."/>
            <person name="Li C.Y."/>
            <person name="Huang L."/>
            <person name="Wang Z.W."/>
            <person name="Zhao X."/>
            <person name="Zhong W.Y."/>
            <person name="Peng D.H."/>
            <person name="Ahmad S."/>
            <person name="Lan S."/>
            <person name="Zhang J.S."/>
            <person name="Tsai W.C."/>
            <person name="Van de Peer Y."/>
            <person name="Liu Z.J."/>
        </authorList>
    </citation>
    <scope>NUCLEOTIDE SEQUENCE</scope>
    <source>
        <strain evidence="1">CP</strain>
    </source>
</reference>
<gene>
    <name evidence="1" type="ORF">QJS10_CPB20g01313</name>
</gene>
<dbReference type="Pfam" id="PF04578">
    <property type="entry name" value="DUF594"/>
    <property type="match status" value="1"/>
</dbReference>
<sequence>MTGYCEKFGWSVKVEFDESVLLWHIATDLCYQHDEDEKAKAPAQMGGEVVHEEREISKALSEYMLYLLIFRPSMMTAGIVQIRYGDTVAEATNFFRRAEKEQDKSEACQMLLMVDCTSVHPIDVKGDRSKSVLFDACRIAKELLKLDMKAKKWKIMNAVWTEMLYYAASHCRGYNHAQRLSKGGELLTFVWLLMAHLGIGEMYQIEAGHARAKLIVEK</sequence>
<organism evidence="1 2">
    <name type="scientific">Acorus calamus</name>
    <name type="common">Sweet flag</name>
    <dbReference type="NCBI Taxonomy" id="4465"/>
    <lineage>
        <taxon>Eukaryota</taxon>
        <taxon>Viridiplantae</taxon>
        <taxon>Streptophyta</taxon>
        <taxon>Embryophyta</taxon>
        <taxon>Tracheophyta</taxon>
        <taxon>Spermatophyta</taxon>
        <taxon>Magnoliopsida</taxon>
        <taxon>Liliopsida</taxon>
        <taxon>Acoraceae</taxon>
        <taxon>Acorus</taxon>
    </lineage>
</organism>
<protein>
    <recommendedName>
        <fullName evidence="3">DUF4220 domain-containing protein</fullName>
    </recommendedName>
</protein>